<dbReference type="Gene3D" id="1.25.40.390">
    <property type="match status" value="1"/>
</dbReference>
<comment type="similarity">
    <text evidence="2">Belongs to the SusD family.</text>
</comment>
<dbReference type="InterPro" id="IPR012944">
    <property type="entry name" value="SusD_RagB_dom"/>
</dbReference>
<evidence type="ECO:0000313" key="8">
    <source>
        <dbReference type="EMBL" id="SBW06423.1"/>
    </source>
</evidence>
<evidence type="ECO:0000256" key="2">
    <source>
        <dbReference type="ARBA" id="ARBA00006275"/>
    </source>
</evidence>
<evidence type="ECO:0000256" key="5">
    <source>
        <dbReference type="ARBA" id="ARBA00023237"/>
    </source>
</evidence>
<gene>
    <name evidence="8" type="ORF">KL86DYS1_31370</name>
</gene>
<dbReference type="Pfam" id="PF14322">
    <property type="entry name" value="SusD-like_3"/>
    <property type="match status" value="1"/>
</dbReference>
<proteinExistence type="inferred from homology"/>
<feature type="domain" description="SusD-like N-terminal" evidence="7">
    <location>
        <begin position="96"/>
        <end position="228"/>
    </location>
</feature>
<organism evidence="8">
    <name type="scientific">uncultured Dysgonomonas sp</name>
    <dbReference type="NCBI Taxonomy" id="206096"/>
    <lineage>
        <taxon>Bacteria</taxon>
        <taxon>Pseudomonadati</taxon>
        <taxon>Bacteroidota</taxon>
        <taxon>Bacteroidia</taxon>
        <taxon>Bacteroidales</taxon>
        <taxon>Dysgonomonadaceae</taxon>
        <taxon>Dysgonomonas</taxon>
        <taxon>environmental samples</taxon>
    </lineage>
</organism>
<dbReference type="InterPro" id="IPR033985">
    <property type="entry name" value="SusD-like_N"/>
</dbReference>
<protein>
    <recommendedName>
        <fullName evidence="9">RagB/SusD family nutrient uptake outer membrane protein</fullName>
    </recommendedName>
</protein>
<reference evidence="8" key="1">
    <citation type="submission" date="2016-04" db="EMBL/GenBank/DDBJ databases">
        <authorList>
            <person name="Evans L.H."/>
            <person name="Alamgir A."/>
            <person name="Owens N."/>
            <person name="Weber N.D."/>
            <person name="Virtaneva K."/>
            <person name="Barbian K."/>
            <person name="Babar A."/>
            <person name="Rosenke K."/>
        </authorList>
    </citation>
    <scope>NUCLEOTIDE SEQUENCE</scope>
    <source>
        <strain evidence="8">86-1</strain>
    </source>
</reference>
<accession>A0A212K3Z7</accession>
<evidence type="ECO:0000259" key="6">
    <source>
        <dbReference type="Pfam" id="PF07980"/>
    </source>
</evidence>
<evidence type="ECO:0000259" key="7">
    <source>
        <dbReference type="Pfam" id="PF14322"/>
    </source>
</evidence>
<dbReference type="Pfam" id="PF07980">
    <property type="entry name" value="SusD_RagB"/>
    <property type="match status" value="1"/>
</dbReference>
<keyword evidence="4" id="KW-0472">Membrane</keyword>
<dbReference type="InterPro" id="IPR011990">
    <property type="entry name" value="TPR-like_helical_dom_sf"/>
</dbReference>
<sequence length="545" mass="61952">MKTKILSFGLCAIFILLNITSCTDLKDDSYGSIPSDRYKPTTEEEIGYLVNAAYVSWRETMLLWNGVVRSQELSADQDVLPGRDGIGWVDGYIYKRWHQHTWTSEDDGPYQGWARTYTGINTCNRLLSQIDDGAIAVSGETKDALIAELKVLRASYYYILVDLFGNIPIVTDYKDVSLPQQSTRLQVYNFIIDELTDNVDLLSETPRGALYGRMNKWVGYTILAKMYLNAEVWSGTAEWQNCIDACDKVIEYANKSKEYALESEQKNIFVTKNENSKEIIFGLPFDEIYVTDWNAFDFHLYTLAPENQTTYGFTARPWGGVCAAPQFIDSFDPDDIRLTENYISGPQYTSLAGTEPLERSDGKGQLVYIKSVPSIDNSDMADGYRWGKFEYAEGSTNRLSNDWPQFRYADILMMKAEALMRSNQSGAGALVTQVRERAFRNTDPAKATVTDAELKLGSVYDYGRRDVYSTTSEGGSDIQYGRFLDELGWEFAQEGRRRQDMIRFGVFSTKSWFSHDATNNKNRDLYPIPNSILLTNSNLKQNPGY</sequence>
<keyword evidence="3" id="KW-0732">Signal</keyword>
<feature type="domain" description="RagB/SusD" evidence="6">
    <location>
        <begin position="328"/>
        <end position="545"/>
    </location>
</feature>
<dbReference type="AlphaFoldDB" id="A0A212K3Z7"/>
<dbReference type="RefSeq" id="WP_296944069.1">
    <property type="nucleotide sequence ID" value="NZ_LT599032.1"/>
</dbReference>
<evidence type="ECO:0008006" key="9">
    <source>
        <dbReference type="Google" id="ProtNLM"/>
    </source>
</evidence>
<comment type="subcellular location">
    <subcellularLocation>
        <location evidence="1">Cell outer membrane</location>
    </subcellularLocation>
</comment>
<dbReference type="EMBL" id="FLUM01000003">
    <property type="protein sequence ID" value="SBW06423.1"/>
    <property type="molecule type" value="Genomic_DNA"/>
</dbReference>
<name>A0A212K3Z7_9BACT</name>
<evidence type="ECO:0000256" key="4">
    <source>
        <dbReference type="ARBA" id="ARBA00023136"/>
    </source>
</evidence>
<dbReference type="GO" id="GO:0009279">
    <property type="term" value="C:cell outer membrane"/>
    <property type="evidence" value="ECO:0007669"/>
    <property type="project" value="UniProtKB-SubCell"/>
</dbReference>
<evidence type="ECO:0000256" key="1">
    <source>
        <dbReference type="ARBA" id="ARBA00004442"/>
    </source>
</evidence>
<keyword evidence="5" id="KW-0998">Cell outer membrane</keyword>
<dbReference type="SUPFAM" id="SSF48452">
    <property type="entry name" value="TPR-like"/>
    <property type="match status" value="1"/>
</dbReference>
<evidence type="ECO:0000256" key="3">
    <source>
        <dbReference type="ARBA" id="ARBA00022729"/>
    </source>
</evidence>